<evidence type="ECO:0000259" key="2">
    <source>
        <dbReference type="PROSITE" id="PS50983"/>
    </source>
</evidence>
<evidence type="ECO:0000313" key="3">
    <source>
        <dbReference type="EMBL" id="WMS23576.1"/>
    </source>
</evidence>
<feature type="signal peptide" evidence="1">
    <location>
        <begin position="1"/>
        <end position="23"/>
    </location>
</feature>
<dbReference type="Gene3D" id="3.40.50.1980">
    <property type="entry name" value="Nitrogenase molybdenum iron protein domain"/>
    <property type="match status" value="2"/>
</dbReference>
<feature type="domain" description="Fe/B12 periplasmic-binding" evidence="2">
    <location>
        <begin position="42"/>
        <end position="302"/>
    </location>
</feature>
<keyword evidence="1" id="KW-0732">Signal</keyword>
<name>A0ABD7ZFC3_HAEPA</name>
<dbReference type="RefSeq" id="WP_005696090.1">
    <property type="nucleotide sequence ID" value="NZ_AFQS01000002.1"/>
</dbReference>
<dbReference type="GeneID" id="93297645"/>
<sequence length="340" mass="37723">MWKKAIKLSLIALLVAPCCALQAKMIEDVAGNKIEIADNVQRIADLWNANNQIVLLLGGMDKVVATTNYIHDHPWFAEVYPKIKTVTALGNGRDLQTEELLGTQPDVVILPSQNMVDEVNRAGLKGVLAIFKDFDGLKKTVRLTADIIGGDAKNIAEEYIKELEGNIAFTKERTKHLTESEKPVVMHITGNENLTVVDGGKSIIGAWTRQAGGRSAFPELDSAVEVGLEEVIKVNPDVITVGGPNAARAVTEIKQSPRWQSISAVKNNRIFVNPMGIFLWDRYSAEEALQVLWAAQVFHPDLFKDLDMVEKTQAFYKKYYNYDLSKENAQQILQGLPPLK</sequence>
<feature type="chain" id="PRO_5044800725" evidence="1">
    <location>
        <begin position="24"/>
        <end position="340"/>
    </location>
</feature>
<dbReference type="PROSITE" id="PS50983">
    <property type="entry name" value="FE_B12_PBP"/>
    <property type="match status" value="1"/>
</dbReference>
<dbReference type="EMBL" id="CP133470">
    <property type="protein sequence ID" value="WMS23576.1"/>
    <property type="molecule type" value="Genomic_DNA"/>
</dbReference>
<protein>
    <submittedName>
        <fullName evidence="3">ABC transporter substrate-binding protein</fullName>
    </submittedName>
</protein>
<dbReference type="SUPFAM" id="SSF53807">
    <property type="entry name" value="Helical backbone' metal receptor"/>
    <property type="match status" value="1"/>
</dbReference>
<dbReference type="InterPro" id="IPR002491">
    <property type="entry name" value="ABC_transptr_periplasmic_BD"/>
</dbReference>
<dbReference type="CDD" id="cd01142">
    <property type="entry name" value="TroA_e"/>
    <property type="match status" value="1"/>
</dbReference>
<dbReference type="PANTHER" id="PTHR30535:SF34">
    <property type="entry name" value="MOLYBDATE-BINDING PROTEIN MOLA"/>
    <property type="match status" value="1"/>
</dbReference>
<accession>A0ABD7ZFC3</accession>
<organism evidence="3 4">
    <name type="scientific">Haemophilus parainfluenzae ATCC 33392</name>
    <dbReference type="NCBI Taxonomy" id="888828"/>
    <lineage>
        <taxon>Bacteria</taxon>
        <taxon>Pseudomonadati</taxon>
        <taxon>Pseudomonadota</taxon>
        <taxon>Gammaproteobacteria</taxon>
        <taxon>Pasteurellales</taxon>
        <taxon>Pasteurellaceae</taxon>
        <taxon>Haemophilus</taxon>
    </lineage>
</organism>
<evidence type="ECO:0000256" key="1">
    <source>
        <dbReference type="SAM" id="SignalP"/>
    </source>
</evidence>
<evidence type="ECO:0000313" key="4">
    <source>
        <dbReference type="Proteomes" id="UP001242781"/>
    </source>
</evidence>
<dbReference type="InterPro" id="IPR050902">
    <property type="entry name" value="ABC_Transporter_SBP"/>
</dbReference>
<reference evidence="3 4" key="1">
    <citation type="submission" date="2023-08" db="EMBL/GenBank/DDBJ databases">
        <title>Haemophilus_parainfluenzae_DSM 8978_complete_genome_hifiasm_Zymo_Research_D6332.</title>
        <authorList>
            <person name="Damerum A."/>
        </authorList>
    </citation>
    <scope>NUCLEOTIDE SEQUENCE [LARGE SCALE GENOMIC DNA]</scope>
    <source>
        <strain evidence="3 4">DSM 8978</strain>
    </source>
</reference>
<proteinExistence type="predicted"/>
<dbReference type="Proteomes" id="UP001242781">
    <property type="component" value="Chromosome"/>
</dbReference>
<dbReference type="PANTHER" id="PTHR30535">
    <property type="entry name" value="VITAMIN B12-BINDING PROTEIN"/>
    <property type="match status" value="1"/>
</dbReference>
<dbReference type="AlphaFoldDB" id="A0ABD7ZFC3"/>
<gene>
    <name evidence="3" type="ORF">RDV53_09050</name>
</gene>
<dbReference type="Pfam" id="PF01497">
    <property type="entry name" value="Peripla_BP_2"/>
    <property type="match status" value="1"/>
</dbReference>